<dbReference type="WBParaSite" id="Minc3s01206g21701">
    <property type="protein sequence ID" value="Minc3s01206g21701"/>
    <property type="gene ID" value="Minc3s01206g21701"/>
</dbReference>
<evidence type="ECO:0000313" key="2">
    <source>
        <dbReference type="WBParaSite" id="Minc3s01206g21701"/>
    </source>
</evidence>
<keyword evidence="1" id="KW-1185">Reference proteome</keyword>
<reference evidence="2" key="1">
    <citation type="submission" date="2022-11" db="UniProtKB">
        <authorList>
            <consortium name="WormBaseParasite"/>
        </authorList>
    </citation>
    <scope>IDENTIFICATION</scope>
</reference>
<organism evidence="1 2">
    <name type="scientific">Meloidogyne incognita</name>
    <name type="common">Southern root-knot nematode worm</name>
    <name type="synonym">Oxyuris incognita</name>
    <dbReference type="NCBI Taxonomy" id="6306"/>
    <lineage>
        <taxon>Eukaryota</taxon>
        <taxon>Metazoa</taxon>
        <taxon>Ecdysozoa</taxon>
        <taxon>Nematoda</taxon>
        <taxon>Chromadorea</taxon>
        <taxon>Rhabditida</taxon>
        <taxon>Tylenchina</taxon>
        <taxon>Tylenchomorpha</taxon>
        <taxon>Tylenchoidea</taxon>
        <taxon>Meloidogynidae</taxon>
        <taxon>Meloidogyninae</taxon>
        <taxon>Meloidogyne</taxon>
        <taxon>Meloidogyne incognita group</taxon>
    </lineage>
</organism>
<evidence type="ECO:0000313" key="1">
    <source>
        <dbReference type="Proteomes" id="UP000887563"/>
    </source>
</evidence>
<protein>
    <submittedName>
        <fullName evidence="2">Candidate secreted effector</fullName>
    </submittedName>
</protein>
<dbReference type="Proteomes" id="UP000887563">
    <property type="component" value="Unplaced"/>
</dbReference>
<sequence length="106" mass="11286">MFWTTAIALVITARRTISNIIPTVRVIYWVKVWSITSIIRPPIISTSCSFSVSISMAFISTSIASFSTIASLSTTKTSSSTATSTSSSTATTMTSTTAIYSDLARA</sequence>
<proteinExistence type="predicted"/>
<name>A0A914M2N4_MELIC</name>
<accession>A0A914M2N4</accession>
<dbReference type="AlphaFoldDB" id="A0A914M2N4"/>